<dbReference type="RefSeq" id="WP_062410754.1">
    <property type="nucleotide sequence ID" value="NZ_CP013652.1"/>
</dbReference>
<dbReference type="InterPro" id="IPR000847">
    <property type="entry name" value="LysR_HTH_N"/>
</dbReference>
<protein>
    <submittedName>
        <fullName evidence="6">LysR family transcriptional regulator</fullName>
    </submittedName>
</protein>
<organism evidence="6 7">
    <name type="scientific">Paenibacillus naphthalenovorans</name>
    <dbReference type="NCBI Taxonomy" id="162209"/>
    <lineage>
        <taxon>Bacteria</taxon>
        <taxon>Bacillati</taxon>
        <taxon>Bacillota</taxon>
        <taxon>Bacilli</taxon>
        <taxon>Bacillales</taxon>
        <taxon>Paenibacillaceae</taxon>
        <taxon>Paenibacillus</taxon>
    </lineage>
</organism>
<gene>
    <name evidence="6" type="ORF">IJ22_51330</name>
</gene>
<dbReference type="PROSITE" id="PS50931">
    <property type="entry name" value="HTH_LYSR"/>
    <property type="match status" value="1"/>
</dbReference>
<dbReference type="Gene3D" id="1.10.10.10">
    <property type="entry name" value="Winged helix-like DNA-binding domain superfamily/Winged helix DNA-binding domain"/>
    <property type="match status" value="1"/>
</dbReference>
<dbReference type="SUPFAM" id="SSF46785">
    <property type="entry name" value="Winged helix' DNA-binding domain"/>
    <property type="match status" value="1"/>
</dbReference>
<dbReference type="GO" id="GO:0005829">
    <property type="term" value="C:cytosol"/>
    <property type="evidence" value="ECO:0007669"/>
    <property type="project" value="TreeGrafter"/>
</dbReference>
<dbReference type="Pfam" id="PF00126">
    <property type="entry name" value="HTH_1"/>
    <property type="match status" value="1"/>
</dbReference>
<dbReference type="EMBL" id="CP013652">
    <property type="protein sequence ID" value="ALS25392.1"/>
    <property type="molecule type" value="Genomic_DNA"/>
</dbReference>
<dbReference type="PANTHER" id="PTHR30419:SF8">
    <property type="entry name" value="NITROGEN ASSIMILATION TRANSCRIPTIONAL ACTIVATOR-RELATED"/>
    <property type="match status" value="1"/>
</dbReference>
<dbReference type="Pfam" id="PF03466">
    <property type="entry name" value="LysR_substrate"/>
    <property type="match status" value="1"/>
</dbReference>
<dbReference type="FunFam" id="1.10.10.10:FF:000001">
    <property type="entry name" value="LysR family transcriptional regulator"/>
    <property type="match status" value="1"/>
</dbReference>
<keyword evidence="3" id="KW-0238">DNA-binding</keyword>
<dbReference type="Gene3D" id="3.40.190.290">
    <property type="match status" value="1"/>
</dbReference>
<dbReference type="STRING" id="162209.IJ22_51330"/>
<evidence type="ECO:0000256" key="3">
    <source>
        <dbReference type="ARBA" id="ARBA00023125"/>
    </source>
</evidence>
<name>A0A0U2M9X3_9BACL</name>
<evidence type="ECO:0000259" key="5">
    <source>
        <dbReference type="PROSITE" id="PS50931"/>
    </source>
</evidence>
<dbReference type="InterPro" id="IPR036388">
    <property type="entry name" value="WH-like_DNA-bd_sf"/>
</dbReference>
<keyword evidence="2" id="KW-0805">Transcription regulation</keyword>
<dbReference type="PRINTS" id="PR00039">
    <property type="entry name" value="HTHLYSR"/>
</dbReference>
<evidence type="ECO:0000313" key="7">
    <source>
        <dbReference type="Proteomes" id="UP000061660"/>
    </source>
</evidence>
<dbReference type="CDD" id="cd08438">
    <property type="entry name" value="PBP2_CidR"/>
    <property type="match status" value="1"/>
</dbReference>
<evidence type="ECO:0000256" key="4">
    <source>
        <dbReference type="ARBA" id="ARBA00023163"/>
    </source>
</evidence>
<feature type="domain" description="HTH lysR-type" evidence="5">
    <location>
        <begin position="1"/>
        <end position="58"/>
    </location>
</feature>
<accession>A0A0U2M9X3</accession>
<dbReference type="SUPFAM" id="SSF53850">
    <property type="entry name" value="Periplasmic binding protein-like II"/>
    <property type="match status" value="1"/>
</dbReference>
<dbReference type="InterPro" id="IPR050950">
    <property type="entry name" value="HTH-type_LysR_regulators"/>
</dbReference>
<proteinExistence type="inferred from homology"/>
<dbReference type="PANTHER" id="PTHR30419">
    <property type="entry name" value="HTH-TYPE TRANSCRIPTIONAL REGULATOR YBHD"/>
    <property type="match status" value="1"/>
</dbReference>
<dbReference type="PATRIC" id="fig|162209.4.peg.5427"/>
<dbReference type="OrthoDB" id="9803735at2"/>
<dbReference type="GO" id="GO:0003677">
    <property type="term" value="F:DNA binding"/>
    <property type="evidence" value="ECO:0007669"/>
    <property type="project" value="UniProtKB-KW"/>
</dbReference>
<keyword evidence="4" id="KW-0804">Transcription</keyword>
<dbReference type="GO" id="GO:0003700">
    <property type="term" value="F:DNA-binding transcription factor activity"/>
    <property type="evidence" value="ECO:0007669"/>
    <property type="project" value="InterPro"/>
</dbReference>
<dbReference type="InterPro" id="IPR036390">
    <property type="entry name" value="WH_DNA-bd_sf"/>
</dbReference>
<dbReference type="KEGG" id="pnp:IJ22_51330"/>
<comment type="similarity">
    <text evidence="1">Belongs to the LysR transcriptional regulatory family.</text>
</comment>
<reference evidence="7" key="1">
    <citation type="submission" date="2015-12" db="EMBL/GenBank/DDBJ databases">
        <title>Complete genome sequences of two moderately thermophilic Paenibacillus species.</title>
        <authorList>
            <person name="Butler R.III."/>
            <person name="Wang J."/>
            <person name="Stark B.C."/>
            <person name="Pombert J.-F."/>
        </authorList>
    </citation>
    <scope>NUCLEOTIDE SEQUENCE [LARGE SCALE GENOMIC DNA]</scope>
    <source>
        <strain evidence="7">32O-Y</strain>
    </source>
</reference>
<keyword evidence="7" id="KW-1185">Reference proteome</keyword>
<evidence type="ECO:0000256" key="2">
    <source>
        <dbReference type="ARBA" id="ARBA00023015"/>
    </source>
</evidence>
<evidence type="ECO:0000313" key="6">
    <source>
        <dbReference type="EMBL" id="ALS25392.1"/>
    </source>
</evidence>
<dbReference type="InterPro" id="IPR005119">
    <property type="entry name" value="LysR_subst-bd"/>
</dbReference>
<dbReference type="AlphaFoldDB" id="A0A0U2M9X3"/>
<sequence>MELRHLQYIAEIVRCSSFTKAAENLNVTQPTISKMIQNLENELNADIFVRNGRQIQLTDVGEAILKYSGPILQMFENLKTEINDLTFLNKGSIRIGLPPMAGSSFFPDVIKKFQDRYPGITMKMVEDGARKIEESIEEGLLDAGILLLPVNQAVFDWFPIFNDWLKVVMHPAHPLADREQIELAELEQERFILFNSNFTLHDRIKNACRSAGFVPRIVSESSQWDLIREMVRADLGIAFLPDTICRLLDPDKVKAIPLVPEIPWQPVMAWRRKGYQSLAAREWIAFTKQIFSDST</sequence>
<reference evidence="6 7" key="2">
    <citation type="journal article" date="2016" name="Genome Announc.">
        <title>Complete Genome Sequences of Two Interactive Moderate Thermophiles, Paenibacillus napthalenovorans 32O-Y and Paenibacillus sp. 32O-W.</title>
        <authorList>
            <person name="Butler R.R.III."/>
            <person name="Wang J."/>
            <person name="Stark B.C."/>
            <person name="Pombert J.F."/>
        </authorList>
    </citation>
    <scope>NUCLEOTIDE SEQUENCE [LARGE SCALE GENOMIC DNA]</scope>
    <source>
        <strain evidence="6 7">32O-Y</strain>
    </source>
</reference>
<evidence type="ECO:0000256" key="1">
    <source>
        <dbReference type="ARBA" id="ARBA00009437"/>
    </source>
</evidence>
<dbReference type="Proteomes" id="UP000061660">
    <property type="component" value="Chromosome"/>
</dbReference>